<evidence type="ECO:0000313" key="7">
    <source>
        <dbReference type="EMBL" id="MCP1101544.1"/>
    </source>
</evidence>
<dbReference type="EMBL" id="JAMZFW010000004">
    <property type="protein sequence ID" value="MCP1101544.1"/>
    <property type="molecule type" value="Genomic_DNA"/>
</dbReference>
<comment type="caution">
    <text evidence="7">The sequence shown here is derived from an EMBL/GenBank/DDBJ whole genome shotgun (WGS) entry which is preliminary data.</text>
</comment>
<evidence type="ECO:0000256" key="6">
    <source>
        <dbReference type="SAM" id="Phobius"/>
    </source>
</evidence>
<feature type="transmembrane region" description="Helical" evidence="6">
    <location>
        <begin position="59"/>
        <end position="76"/>
    </location>
</feature>
<evidence type="ECO:0000256" key="2">
    <source>
        <dbReference type="ARBA" id="ARBA00022475"/>
    </source>
</evidence>
<feature type="transmembrane region" description="Helical" evidence="6">
    <location>
        <begin position="88"/>
        <end position="110"/>
    </location>
</feature>
<keyword evidence="8" id="KW-1185">Reference proteome</keyword>
<gene>
    <name evidence="7" type="ORF">NK125_03835</name>
</gene>
<keyword evidence="3 6" id="KW-0812">Transmembrane</keyword>
<keyword evidence="4 6" id="KW-1133">Transmembrane helix</keyword>
<dbReference type="PANTHER" id="PTHR33931">
    <property type="entry name" value="HOLIN-LIKE PROTEIN CIDA-RELATED"/>
    <property type="match status" value="1"/>
</dbReference>
<evidence type="ECO:0000256" key="5">
    <source>
        <dbReference type="ARBA" id="ARBA00023136"/>
    </source>
</evidence>
<dbReference type="PANTHER" id="PTHR33931:SF2">
    <property type="entry name" value="HOLIN-LIKE PROTEIN CIDA"/>
    <property type="match status" value="1"/>
</dbReference>
<dbReference type="Proteomes" id="UP001523566">
    <property type="component" value="Unassembled WGS sequence"/>
</dbReference>
<name>A0ABT1E7F3_9FIRM</name>
<evidence type="ECO:0000313" key="8">
    <source>
        <dbReference type="Proteomes" id="UP001523566"/>
    </source>
</evidence>
<keyword evidence="5 6" id="KW-0472">Membrane</keyword>
<keyword evidence="2" id="KW-1003">Cell membrane</keyword>
<feature type="transmembrane region" description="Helical" evidence="6">
    <location>
        <begin position="31"/>
        <end position="47"/>
    </location>
</feature>
<accession>A0ABT1E7F3</accession>
<dbReference type="InterPro" id="IPR005538">
    <property type="entry name" value="LrgA/CidA"/>
</dbReference>
<organism evidence="7 8">
    <name type="scientific">Aequitasia blattaphilus</name>
    <dbReference type="NCBI Taxonomy" id="2949332"/>
    <lineage>
        <taxon>Bacteria</taxon>
        <taxon>Bacillati</taxon>
        <taxon>Bacillota</taxon>
        <taxon>Clostridia</taxon>
        <taxon>Lachnospirales</taxon>
        <taxon>Lachnospiraceae</taxon>
        <taxon>Aequitasia</taxon>
    </lineage>
</organism>
<proteinExistence type="predicted"/>
<reference evidence="7 8" key="1">
    <citation type="journal article" date="2022" name="Genome Biol. Evol.">
        <title>Host diet, physiology and behaviors set the stage for Lachnospiraceae cladogenesis.</title>
        <authorList>
            <person name="Vera-Ponce De Leon A."/>
            <person name="Schneider M."/>
            <person name="Jahnes B.C."/>
            <person name="Sadowski V."/>
            <person name="Camuy-Velez L.A."/>
            <person name="Duan J."/>
            <person name="Sabree Z.L."/>
        </authorList>
    </citation>
    <scope>NUCLEOTIDE SEQUENCE [LARGE SCALE GENOMIC DNA]</scope>
    <source>
        <strain evidence="7 8">PAL113</strain>
    </source>
</reference>
<evidence type="ECO:0000256" key="3">
    <source>
        <dbReference type="ARBA" id="ARBA00022692"/>
    </source>
</evidence>
<evidence type="ECO:0000256" key="1">
    <source>
        <dbReference type="ARBA" id="ARBA00004651"/>
    </source>
</evidence>
<dbReference type="Pfam" id="PF03788">
    <property type="entry name" value="LrgA"/>
    <property type="match status" value="1"/>
</dbReference>
<dbReference type="RefSeq" id="WP_262065331.1">
    <property type="nucleotide sequence ID" value="NZ_JAMXOD010000004.1"/>
</dbReference>
<protein>
    <submittedName>
        <fullName evidence="7">CidA/LrgA family protein</fullName>
    </submittedName>
</protein>
<sequence length="127" mass="14230">MKIVKQLVIILSICVVSDGIAKALPFSFPGSVVALVLLAILLVSGLIKEKQIQETADFLLVNIGLVFIPWSVGVLYELKVLKGQLLVFFFVVILSLFLTFLSTYYTVYFVQKLIAKRKKEKKHGRSL</sequence>
<evidence type="ECO:0000256" key="4">
    <source>
        <dbReference type="ARBA" id="ARBA00022989"/>
    </source>
</evidence>
<comment type="subcellular location">
    <subcellularLocation>
        <location evidence="1">Cell membrane</location>
        <topology evidence="1">Multi-pass membrane protein</topology>
    </subcellularLocation>
</comment>